<dbReference type="Proteomes" id="UP001201449">
    <property type="component" value="Unassembled WGS sequence"/>
</dbReference>
<keyword evidence="3" id="KW-0597">Phosphoprotein</keyword>
<evidence type="ECO:0000256" key="3">
    <source>
        <dbReference type="ARBA" id="ARBA00022553"/>
    </source>
</evidence>
<evidence type="ECO:0000256" key="8">
    <source>
        <dbReference type="ARBA" id="ARBA00023012"/>
    </source>
</evidence>
<feature type="transmembrane region" description="Helical" evidence="9">
    <location>
        <begin position="308"/>
        <end position="329"/>
    </location>
</feature>
<dbReference type="Pfam" id="PF07696">
    <property type="entry name" value="7TMR-DISMED2"/>
    <property type="match status" value="1"/>
</dbReference>
<feature type="domain" description="Histidine kinase" evidence="10">
    <location>
        <begin position="431"/>
        <end position="629"/>
    </location>
</feature>
<dbReference type="PANTHER" id="PTHR24421">
    <property type="entry name" value="NITRATE/NITRITE SENSOR PROTEIN NARX-RELATED"/>
    <property type="match status" value="1"/>
</dbReference>
<evidence type="ECO:0000313" key="11">
    <source>
        <dbReference type="EMBL" id="MCF1752063.1"/>
    </source>
</evidence>
<dbReference type="SMART" id="SM00387">
    <property type="entry name" value="HATPase_c"/>
    <property type="match status" value="1"/>
</dbReference>
<keyword evidence="9" id="KW-1133">Transmembrane helix</keyword>
<reference evidence="11 12" key="1">
    <citation type="submission" date="2022-01" db="EMBL/GenBank/DDBJ databases">
        <title>Mariniradius saccharolyticus sp. nov., isolated from sediment of a river.</title>
        <authorList>
            <person name="Liu H."/>
        </authorList>
    </citation>
    <scope>NUCLEOTIDE SEQUENCE [LARGE SCALE GENOMIC DNA]</scope>
    <source>
        <strain evidence="11 12">RY-2</strain>
    </source>
</reference>
<comment type="caution">
    <text evidence="11">The sequence shown here is derived from an EMBL/GenBank/DDBJ whole genome shotgun (WGS) entry which is preliminary data.</text>
</comment>
<keyword evidence="5" id="KW-0547">Nucleotide-binding</keyword>
<dbReference type="InterPro" id="IPR050482">
    <property type="entry name" value="Sensor_HK_TwoCompSys"/>
</dbReference>
<dbReference type="Pfam" id="PF07730">
    <property type="entry name" value="HisKA_3"/>
    <property type="match status" value="1"/>
</dbReference>
<evidence type="ECO:0000256" key="7">
    <source>
        <dbReference type="ARBA" id="ARBA00022840"/>
    </source>
</evidence>
<keyword evidence="8" id="KW-0902">Two-component regulatory system</keyword>
<feature type="transmembrane region" description="Helical" evidence="9">
    <location>
        <begin position="381"/>
        <end position="399"/>
    </location>
</feature>
<evidence type="ECO:0000259" key="10">
    <source>
        <dbReference type="PROSITE" id="PS50109"/>
    </source>
</evidence>
<gene>
    <name evidence="11" type="ORF">L0U89_13395</name>
</gene>
<keyword evidence="12" id="KW-1185">Reference proteome</keyword>
<dbReference type="Gene3D" id="1.20.5.1930">
    <property type="match status" value="1"/>
</dbReference>
<dbReference type="InterPro" id="IPR005467">
    <property type="entry name" value="His_kinase_dom"/>
</dbReference>
<proteinExistence type="predicted"/>
<keyword evidence="9" id="KW-0472">Membrane</keyword>
<evidence type="ECO:0000256" key="5">
    <source>
        <dbReference type="ARBA" id="ARBA00022741"/>
    </source>
</evidence>
<dbReference type="Gene3D" id="2.60.40.2380">
    <property type="match status" value="1"/>
</dbReference>
<feature type="transmembrane region" description="Helical" evidence="9">
    <location>
        <begin position="341"/>
        <end position="361"/>
    </location>
</feature>
<accession>A0ABS9BYX2</accession>
<dbReference type="PANTHER" id="PTHR24421:SF10">
    <property type="entry name" value="NITRATE_NITRITE SENSOR PROTEIN NARQ"/>
    <property type="match status" value="1"/>
</dbReference>
<sequence>MAHLLILVFVQLFFPATQETLFATDQPDYPVGEYIRYLEDRPGELGPEAALSAYRSGNFLPLDNPRLFNKGFTESIWWFGFGIENGLETDITLIFSPAGATIRDATLYTFDQEGRLVRTQTTGFDHTGTTRDLASRINSFQLKLPRNEQFTYLMRVDSRGMNTYIPFFLDEPNSYWEYETMRASKFGTVTGLILMATLLGIFLWFYFFEKMYLIFVGYLLSSLALVLEEDGYLFLWVYGSKIGWITPWVIPFFSVMMSTFLLLFINEFFFIKSTNKRLQWGVRLYFGGVFLVTAMMLVSGVLDIGFGSILVFQQFGFIASTINILLVLGVNISQIRENREISLYLLLANLVLIFGFTNYILNLQGLIDWHPLKPNGLMVGSIFNVVLLTVGIIHRYYFLKKDKEYVEQKLIQQEREVNRNIIEAQENERQRIAKDLHDDLGGLLALIKLKVGSIRMEEENTMDAERRAALAETDKLLDMACKDLRFIAHELMPMEANDKTLRTMVKEVLDLVKMQKQIKITYTIEELPFLGLEAKINLFRIIKELLNNIIKHSQAKEADVQVFLDEMDDTVTLMVTDDGKGIPKDILESPQKGLGLKNLQKRVDYLMGHLHIDSHSDGTTIIVTVPVKQISISHEYKNSDS</sequence>
<evidence type="ECO:0000256" key="1">
    <source>
        <dbReference type="ARBA" id="ARBA00000085"/>
    </source>
</evidence>
<dbReference type="InterPro" id="IPR003594">
    <property type="entry name" value="HATPase_dom"/>
</dbReference>
<dbReference type="GO" id="GO:0005524">
    <property type="term" value="F:ATP binding"/>
    <property type="evidence" value="ECO:0007669"/>
    <property type="project" value="UniProtKB-KW"/>
</dbReference>
<keyword evidence="7 11" id="KW-0067">ATP-binding</keyword>
<evidence type="ECO:0000313" key="12">
    <source>
        <dbReference type="Proteomes" id="UP001201449"/>
    </source>
</evidence>
<keyword evidence="6" id="KW-0418">Kinase</keyword>
<evidence type="ECO:0000256" key="9">
    <source>
        <dbReference type="SAM" id="Phobius"/>
    </source>
</evidence>
<dbReference type="PROSITE" id="PS50109">
    <property type="entry name" value="HIS_KIN"/>
    <property type="match status" value="1"/>
</dbReference>
<dbReference type="EMBL" id="JAKEVZ010000010">
    <property type="protein sequence ID" value="MCF1752063.1"/>
    <property type="molecule type" value="Genomic_DNA"/>
</dbReference>
<dbReference type="Pfam" id="PF07695">
    <property type="entry name" value="7TMR-DISM_7TM"/>
    <property type="match status" value="1"/>
</dbReference>
<feature type="transmembrane region" description="Helical" evidence="9">
    <location>
        <begin position="212"/>
        <end position="228"/>
    </location>
</feature>
<feature type="transmembrane region" description="Helical" evidence="9">
    <location>
        <begin position="186"/>
        <end position="205"/>
    </location>
</feature>
<dbReference type="Pfam" id="PF02518">
    <property type="entry name" value="HATPase_c"/>
    <property type="match status" value="1"/>
</dbReference>
<dbReference type="InterPro" id="IPR011712">
    <property type="entry name" value="Sig_transdc_His_kin_sub3_dim/P"/>
</dbReference>
<dbReference type="Gene3D" id="3.30.565.10">
    <property type="entry name" value="Histidine kinase-like ATPase, C-terminal domain"/>
    <property type="match status" value="1"/>
</dbReference>
<name>A0ABS9BYX2_9BACT</name>
<keyword evidence="9" id="KW-0812">Transmembrane</keyword>
<dbReference type="EC" id="2.7.13.3" evidence="2"/>
<organism evidence="11 12">
    <name type="scientific">Mariniradius sediminis</name>
    <dbReference type="NCBI Taxonomy" id="2909237"/>
    <lineage>
        <taxon>Bacteria</taxon>
        <taxon>Pseudomonadati</taxon>
        <taxon>Bacteroidota</taxon>
        <taxon>Cytophagia</taxon>
        <taxon>Cytophagales</taxon>
        <taxon>Cyclobacteriaceae</taxon>
        <taxon>Mariniradius</taxon>
    </lineage>
</organism>
<dbReference type="InterPro" id="IPR011623">
    <property type="entry name" value="7TMR_DISM_rcpt_extracell_dom1"/>
</dbReference>
<dbReference type="RefSeq" id="WP_234861986.1">
    <property type="nucleotide sequence ID" value="NZ_JAKEVZ010000010.1"/>
</dbReference>
<dbReference type="SUPFAM" id="SSF55874">
    <property type="entry name" value="ATPase domain of HSP90 chaperone/DNA topoisomerase II/histidine kinase"/>
    <property type="match status" value="1"/>
</dbReference>
<dbReference type="CDD" id="cd16917">
    <property type="entry name" value="HATPase_UhpB-NarQ-NarX-like"/>
    <property type="match status" value="1"/>
</dbReference>
<comment type="catalytic activity">
    <reaction evidence="1">
        <text>ATP + protein L-histidine = ADP + protein N-phospho-L-histidine.</text>
        <dbReference type="EC" id="2.7.13.3"/>
    </reaction>
</comment>
<keyword evidence="4" id="KW-0808">Transferase</keyword>
<protein>
    <recommendedName>
        <fullName evidence="2">histidine kinase</fullName>
        <ecNumber evidence="2">2.7.13.3</ecNumber>
    </recommendedName>
</protein>
<dbReference type="InterPro" id="IPR011622">
    <property type="entry name" value="7TMR_DISM_rcpt_extracell_dom2"/>
</dbReference>
<feature type="transmembrane region" description="Helical" evidence="9">
    <location>
        <begin position="248"/>
        <end position="270"/>
    </location>
</feature>
<feature type="transmembrane region" description="Helical" evidence="9">
    <location>
        <begin position="282"/>
        <end position="302"/>
    </location>
</feature>
<evidence type="ECO:0000256" key="2">
    <source>
        <dbReference type="ARBA" id="ARBA00012438"/>
    </source>
</evidence>
<dbReference type="InterPro" id="IPR036890">
    <property type="entry name" value="HATPase_C_sf"/>
</dbReference>
<evidence type="ECO:0000256" key="4">
    <source>
        <dbReference type="ARBA" id="ARBA00022679"/>
    </source>
</evidence>
<evidence type="ECO:0000256" key="6">
    <source>
        <dbReference type="ARBA" id="ARBA00022777"/>
    </source>
</evidence>